<dbReference type="EMBL" id="VENP01000052">
    <property type="protein sequence ID" value="TNU73318.1"/>
    <property type="molecule type" value="Genomic_DNA"/>
</dbReference>
<keyword evidence="3" id="KW-0479">Metal-binding</keyword>
<dbReference type="GO" id="GO:0046872">
    <property type="term" value="F:metal ion binding"/>
    <property type="evidence" value="ECO:0007669"/>
    <property type="project" value="UniProtKB-KW"/>
</dbReference>
<dbReference type="SUPFAM" id="SSF50129">
    <property type="entry name" value="GroES-like"/>
    <property type="match status" value="1"/>
</dbReference>
<evidence type="ECO:0000256" key="4">
    <source>
        <dbReference type="ARBA" id="ARBA00022833"/>
    </source>
</evidence>
<comment type="cofactor">
    <cofactor evidence="1">
        <name>Zn(2+)</name>
        <dbReference type="ChEBI" id="CHEBI:29105"/>
    </cofactor>
</comment>
<proteinExistence type="inferred from homology"/>
<evidence type="ECO:0000256" key="3">
    <source>
        <dbReference type="ARBA" id="ARBA00022723"/>
    </source>
</evidence>
<evidence type="ECO:0000256" key="5">
    <source>
        <dbReference type="ARBA" id="ARBA00023002"/>
    </source>
</evidence>
<dbReference type="SUPFAM" id="SSF51735">
    <property type="entry name" value="NAD(P)-binding Rossmann-fold domains"/>
    <property type="match status" value="1"/>
</dbReference>
<dbReference type="Proteomes" id="UP000313849">
    <property type="component" value="Unassembled WGS sequence"/>
</dbReference>
<evidence type="ECO:0000256" key="1">
    <source>
        <dbReference type="ARBA" id="ARBA00001947"/>
    </source>
</evidence>
<gene>
    <name evidence="8" type="ORF">FH969_12050</name>
</gene>
<dbReference type="Pfam" id="PF00107">
    <property type="entry name" value="ADH_zinc_N"/>
    <property type="match status" value="1"/>
</dbReference>
<dbReference type="GO" id="GO:0016491">
    <property type="term" value="F:oxidoreductase activity"/>
    <property type="evidence" value="ECO:0007669"/>
    <property type="project" value="UniProtKB-KW"/>
</dbReference>
<dbReference type="Pfam" id="PF08240">
    <property type="entry name" value="ADH_N"/>
    <property type="match status" value="1"/>
</dbReference>
<evidence type="ECO:0000259" key="6">
    <source>
        <dbReference type="Pfam" id="PF00107"/>
    </source>
</evidence>
<feature type="domain" description="Alcohol dehydrogenase-like C-terminal" evidence="6">
    <location>
        <begin position="169"/>
        <end position="296"/>
    </location>
</feature>
<organism evidence="8 9">
    <name type="scientific">Miniimonas arenae</name>
    <dbReference type="NCBI Taxonomy" id="676201"/>
    <lineage>
        <taxon>Bacteria</taxon>
        <taxon>Bacillati</taxon>
        <taxon>Actinomycetota</taxon>
        <taxon>Actinomycetes</taxon>
        <taxon>Micrococcales</taxon>
        <taxon>Beutenbergiaceae</taxon>
        <taxon>Miniimonas</taxon>
    </lineage>
</organism>
<keyword evidence="9" id="KW-1185">Reference proteome</keyword>
<dbReference type="InterPro" id="IPR013154">
    <property type="entry name" value="ADH-like_N"/>
</dbReference>
<dbReference type="Gene3D" id="3.40.50.720">
    <property type="entry name" value="NAD(P)-binding Rossmann-like Domain"/>
    <property type="match status" value="1"/>
</dbReference>
<dbReference type="OrthoDB" id="9797931at2"/>
<dbReference type="InterPro" id="IPR011032">
    <property type="entry name" value="GroES-like_sf"/>
</dbReference>
<evidence type="ECO:0000256" key="2">
    <source>
        <dbReference type="ARBA" id="ARBA00008072"/>
    </source>
</evidence>
<name>A0A5C5B8V3_9MICO</name>
<accession>A0A5C5B8V3</accession>
<dbReference type="PANTHER" id="PTHR43161">
    <property type="entry name" value="SORBITOL DEHYDROGENASE"/>
    <property type="match status" value="1"/>
</dbReference>
<evidence type="ECO:0000313" key="9">
    <source>
        <dbReference type="Proteomes" id="UP000313849"/>
    </source>
</evidence>
<reference evidence="8 9" key="1">
    <citation type="submission" date="2019-06" db="EMBL/GenBank/DDBJ databases">
        <title>Draft genome sequence of Miniimonas arenae KCTC 19750T isolated from sea sand.</title>
        <authorList>
            <person name="Park S.-J."/>
        </authorList>
    </citation>
    <scope>NUCLEOTIDE SEQUENCE [LARGE SCALE GENOMIC DNA]</scope>
    <source>
        <strain evidence="8 9">KCTC 19750</strain>
    </source>
</reference>
<feature type="domain" description="Alcohol dehydrogenase-like N-terminal" evidence="7">
    <location>
        <begin position="23"/>
        <end position="129"/>
    </location>
</feature>
<comment type="similarity">
    <text evidence="2">Belongs to the zinc-containing alcohol dehydrogenase family.</text>
</comment>
<protein>
    <submittedName>
        <fullName evidence="8">Zinc-binding dehydrogenase</fullName>
    </submittedName>
</protein>
<dbReference type="Gene3D" id="3.90.180.10">
    <property type="entry name" value="Medium-chain alcohol dehydrogenases, catalytic domain"/>
    <property type="match status" value="1"/>
</dbReference>
<dbReference type="InterPro" id="IPR036291">
    <property type="entry name" value="NAD(P)-bd_dom_sf"/>
</dbReference>
<dbReference type="RefSeq" id="WP_139987401.1">
    <property type="nucleotide sequence ID" value="NZ_VENP01000052.1"/>
</dbReference>
<evidence type="ECO:0000259" key="7">
    <source>
        <dbReference type="Pfam" id="PF08240"/>
    </source>
</evidence>
<comment type="caution">
    <text evidence="8">The sequence shown here is derived from an EMBL/GenBank/DDBJ whole genome shotgun (WGS) entry which is preliminary data.</text>
</comment>
<keyword evidence="5" id="KW-0560">Oxidoreductase</keyword>
<sequence>MHRGRLHAAGDLRIDEVPLPTPGEGETLVRMTDMGLCGSDLHWFAEGGIGDAVLTEPLVPGHELAGIAVDGPFAGRRVALDPAIPCEHCALCAEGHRNLCPQVRFSGHSSTEGGLVEYKVWPTHLLHPLAEGMTGADGSVLEPLGVALHAWDLAHARLAHDIVVVGCGPIGLLLVQLAKAFGGGGRVVAIEPLDHRREAALRYGADAAFAPGELDAAAAALSDPLGAHTVFEVAGNDDAIASAVTLARPGARVVLAGIPDDDRSSFGAGVARRKGLTFVMVRRMKEMYPRAIALVASGAVDVHSLVTERLPLSEAAEAFASGVARRGLKVVIGIDAGLDSAID</sequence>
<evidence type="ECO:0000313" key="8">
    <source>
        <dbReference type="EMBL" id="TNU73318.1"/>
    </source>
</evidence>
<keyword evidence="4" id="KW-0862">Zinc</keyword>
<dbReference type="PANTHER" id="PTHR43161:SF9">
    <property type="entry name" value="SORBITOL DEHYDROGENASE"/>
    <property type="match status" value="1"/>
</dbReference>
<dbReference type="AlphaFoldDB" id="A0A5C5B8V3"/>
<dbReference type="InterPro" id="IPR013149">
    <property type="entry name" value="ADH-like_C"/>
</dbReference>